<name>G9N1B0_HYPVG</name>
<dbReference type="AlphaFoldDB" id="G9N1B0"/>
<keyword evidence="2" id="KW-1185">Reference proteome</keyword>
<reference evidence="1 2" key="1">
    <citation type="journal article" date="2011" name="Genome Biol.">
        <title>Comparative genome sequence analysis underscores mycoparasitism as the ancestral life style of Trichoderma.</title>
        <authorList>
            <person name="Kubicek C.P."/>
            <person name="Herrera-Estrella A."/>
            <person name="Seidl-Seiboth V."/>
            <person name="Martinez D.A."/>
            <person name="Druzhinina I.S."/>
            <person name="Thon M."/>
            <person name="Zeilinger S."/>
            <person name="Casas-Flores S."/>
            <person name="Horwitz B.A."/>
            <person name="Mukherjee P.K."/>
            <person name="Mukherjee M."/>
            <person name="Kredics L."/>
            <person name="Alcaraz L.D."/>
            <person name="Aerts A."/>
            <person name="Antal Z."/>
            <person name="Atanasova L."/>
            <person name="Cervantes-Badillo M.G."/>
            <person name="Challacombe J."/>
            <person name="Chertkov O."/>
            <person name="McCluskey K."/>
            <person name="Coulpier F."/>
            <person name="Deshpande N."/>
            <person name="von Doehren H."/>
            <person name="Ebbole D.J."/>
            <person name="Esquivel-Naranjo E.U."/>
            <person name="Fekete E."/>
            <person name="Flipphi M."/>
            <person name="Glaser F."/>
            <person name="Gomez-Rodriguez E.Y."/>
            <person name="Gruber S."/>
            <person name="Han C."/>
            <person name="Henrissat B."/>
            <person name="Hermosa R."/>
            <person name="Hernandez-Onate M."/>
            <person name="Karaffa L."/>
            <person name="Kosti I."/>
            <person name="Le Crom S."/>
            <person name="Lindquist E."/>
            <person name="Lucas S."/>
            <person name="Luebeck M."/>
            <person name="Luebeck P.S."/>
            <person name="Margeot A."/>
            <person name="Metz B."/>
            <person name="Misra M."/>
            <person name="Nevalainen H."/>
            <person name="Omann M."/>
            <person name="Packer N."/>
            <person name="Perrone G."/>
            <person name="Uresti-Rivera E.E."/>
            <person name="Salamov A."/>
            <person name="Schmoll M."/>
            <person name="Seiboth B."/>
            <person name="Shapiro H."/>
            <person name="Sukno S."/>
            <person name="Tamayo-Ramos J.A."/>
            <person name="Tisch D."/>
            <person name="Wiest A."/>
            <person name="Wilkinson H.H."/>
            <person name="Zhang M."/>
            <person name="Coutinho P.M."/>
            <person name="Kenerley C.M."/>
            <person name="Monte E."/>
            <person name="Baker S.E."/>
            <person name="Grigoriev I.V."/>
        </authorList>
    </citation>
    <scope>NUCLEOTIDE SEQUENCE [LARGE SCALE GENOMIC DNA]</scope>
    <source>
        <strain evidence="2">Gv29-8 / FGSC 10586</strain>
    </source>
</reference>
<dbReference type="RefSeq" id="XP_013953741.1">
    <property type="nucleotide sequence ID" value="XM_014098266.1"/>
</dbReference>
<gene>
    <name evidence="1" type="ORF">TRIVIDRAFT_224767</name>
</gene>
<proteinExistence type="predicted"/>
<organism evidence="1 2">
    <name type="scientific">Hypocrea virens (strain Gv29-8 / FGSC 10586)</name>
    <name type="common">Gliocladium virens</name>
    <name type="synonym">Trichoderma virens</name>
    <dbReference type="NCBI Taxonomy" id="413071"/>
    <lineage>
        <taxon>Eukaryota</taxon>
        <taxon>Fungi</taxon>
        <taxon>Dikarya</taxon>
        <taxon>Ascomycota</taxon>
        <taxon>Pezizomycotina</taxon>
        <taxon>Sordariomycetes</taxon>
        <taxon>Hypocreomycetidae</taxon>
        <taxon>Hypocreales</taxon>
        <taxon>Hypocreaceae</taxon>
        <taxon>Trichoderma</taxon>
    </lineage>
</organism>
<evidence type="ECO:0000313" key="2">
    <source>
        <dbReference type="Proteomes" id="UP000007115"/>
    </source>
</evidence>
<comment type="caution">
    <text evidence="1">The sequence shown here is derived from an EMBL/GenBank/DDBJ whole genome shotgun (WGS) entry which is preliminary data.</text>
</comment>
<dbReference type="EMBL" id="ABDF02000083">
    <property type="protein sequence ID" value="EHK19541.1"/>
    <property type="molecule type" value="Genomic_DNA"/>
</dbReference>
<dbReference type="STRING" id="413071.G9N1B0"/>
<dbReference type="Proteomes" id="UP000007115">
    <property type="component" value="Unassembled WGS sequence"/>
</dbReference>
<accession>G9N1B0</accession>
<dbReference type="InParanoid" id="G9N1B0"/>
<dbReference type="VEuPathDB" id="FungiDB:TRIVIDRAFT_224767"/>
<dbReference type="OrthoDB" id="248779at2759"/>
<evidence type="ECO:0000313" key="1">
    <source>
        <dbReference type="EMBL" id="EHK19541.1"/>
    </source>
</evidence>
<dbReference type="GeneID" id="25791901"/>
<dbReference type="HOGENOM" id="CLU_1704466_0_0_1"/>
<protein>
    <submittedName>
        <fullName evidence="1">Uncharacterized protein</fullName>
    </submittedName>
</protein>
<sequence>MLTSEKPARCQALVFYSTFLRTKLEFSIRPSDSMLRKNTASATPNPGEFQHVDTLTLSEAALVLNALVKGLPPATASNTDLVPSCGPFWVKFLADKQLGVRQIRHDSVENVAKIECFLEDDLLAKTIHHELVARHVLLSRDVLANAVARLVGTS</sequence>